<dbReference type="InterPro" id="IPR055519">
    <property type="entry name" value="DUF7093"/>
</dbReference>
<organism evidence="2 3">
    <name type="scientific">Halorubrum glutamatedens</name>
    <dbReference type="NCBI Taxonomy" id="2707018"/>
    <lineage>
        <taxon>Archaea</taxon>
        <taxon>Methanobacteriati</taxon>
        <taxon>Methanobacteriota</taxon>
        <taxon>Stenosarchaea group</taxon>
        <taxon>Halobacteria</taxon>
        <taxon>Halobacteriales</taxon>
        <taxon>Haloferacaceae</taxon>
        <taxon>Halorubrum</taxon>
    </lineage>
</organism>
<evidence type="ECO:0000313" key="2">
    <source>
        <dbReference type="EMBL" id="MFC5134543.1"/>
    </source>
</evidence>
<dbReference type="Pfam" id="PF23373">
    <property type="entry name" value="DUF7093"/>
    <property type="match status" value="1"/>
</dbReference>
<feature type="compositionally biased region" description="Basic and acidic residues" evidence="1">
    <location>
        <begin position="152"/>
        <end position="165"/>
    </location>
</feature>
<evidence type="ECO:0000256" key="1">
    <source>
        <dbReference type="SAM" id="MobiDB-lite"/>
    </source>
</evidence>
<feature type="compositionally biased region" description="Acidic residues" evidence="1">
    <location>
        <begin position="297"/>
        <end position="313"/>
    </location>
</feature>
<feature type="compositionally biased region" description="Basic and acidic residues" evidence="1">
    <location>
        <begin position="10"/>
        <end position="27"/>
    </location>
</feature>
<feature type="compositionally biased region" description="Polar residues" evidence="1">
    <location>
        <begin position="51"/>
        <end position="70"/>
    </location>
</feature>
<feature type="region of interest" description="Disordered" evidence="1">
    <location>
        <begin position="1"/>
        <end position="27"/>
    </location>
</feature>
<dbReference type="EMBL" id="JBHSKV010000009">
    <property type="protein sequence ID" value="MFC5134543.1"/>
    <property type="molecule type" value="Genomic_DNA"/>
</dbReference>
<keyword evidence="3" id="KW-1185">Reference proteome</keyword>
<sequence length="437" mass="44141">MGLRCLLGHDFSEPEIEREREEDGKEVVTTVREVKTCARCGETQVVSENTEVTTMKQLTDQATGGEASSSGPTGPPERTEPTGSADGPDGAGTPAESSPDAGEADRGPDIDYGGATAGVDVGGPDGDDAEILDGTSSATDAGSGDAPPAGSDRIDAPVDADRGVAADDEGAELIDEGPYGDAADGSADDSRTPSAPSDPSDTDDASDTVGADDAPDGVDASADSPGDSGDSGDFDVDRDHAAKGAQNDDGAADDDGVILDDEDDAGAVDDRDRGEWPEVEADDDDATFEATPWPEQQGEDEGFDAEFGDDGDSGVEFGGLTPEAAEPATESADAEYVEPAGRTSTSGSAGIALGNESDDAADGPSEGSGALGDGSAGPGSGITREEDPALETEGSRKTPTEYYCPECGMTLESDGSSMRAGDICPECKRGYVAERPR</sequence>
<accession>A0ABD5QQV1</accession>
<comment type="caution">
    <text evidence="2">The sequence shown here is derived from an EMBL/GenBank/DDBJ whole genome shotgun (WGS) entry which is preliminary data.</text>
</comment>
<dbReference type="Proteomes" id="UP001596145">
    <property type="component" value="Unassembled WGS sequence"/>
</dbReference>
<dbReference type="AlphaFoldDB" id="A0ABD5QQV1"/>
<feature type="compositionally biased region" description="Acidic residues" evidence="1">
    <location>
        <begin position="250"/>
        <end position="267"/>
    </location>
</feature>
<gene>
    <name evidence="2" type="ORF">ACFPJA_07395</name>
</gene>
<feature type="compositionally biased region" description="Low complexity" evidence="1">
    <location>
        <begin position="321"/>
        <end position="331"/>
    </location>
</feature>
<feature type="compositionally biased region" description="Basic and acidic residues" evidence="1">
    <location>
        <begin position="383"/>
        <end position="399"/>
    </location>
</feature>
<evidence type="ECO:0008006" key="4">
    <source>
        <dbReference type="Google" id="ProtNLM"/>
    </source>
</evidence>
<feature type="compositionally biased region" description="Low complexity" evidence="1">
    <location>
        <begin position="207"/>
        <end position="228"/>
    </location>
</feature>
<feature type="compositionally biased region" description="Gly residues" evidence="1">
    <location>
        <begin position="369"/>
        <end position="380"/>
    </location>
</feature>
<name>A0ABD5QQV1_9EURY</name>
<feature type="compositionally biased region" description="Acidic residues" evidence="1">
    <location>
        <begin position="277"/>
        <end position="287"/>
    </location>
</feature>
<feature type="region of interest" description="Disordered" evidence="1">
    <location>
        <begin position="51"/>
        <end position="423"/>
    </location>
</feature>
<reference evidence="2 3" key="1">
    <citation type="journal article" date="2019" name="Int. J. Syst. Evol. Microbiol.">
        <title>The Global Catalogue of Microorganisms (GCM) 10K type strain sequencing project: providing services to taxonomists for standard genome sequencing and annotation.</title>
        <authorList>
            <consortium name="The Broad Institute Genomics Platform"/>
            <consortium name="The Broad Institute Genome Sequencing Center for Infectious Disease"/>
            <person name="Wu L."/>
            <person name="Ma J."/>
        </authorList>
    </citation>
    <scope>NUCLEOTIDE SEQUENCE [LARGE SCALE GENOMIC DNA]</scope>
    <source>
        <strain evidence="2 3">CGMCC 1.16026</strain>
    </source>
</reference>
<feature type="compositionally biased region" description="Acidic residues" evidence="1">
    <location>
        <begin position="166"/>
        <end position="175"/>
    </location>
</feature>
<proteinExistence type="predicted"/>
<dbReference type="RefSeq" id="WP_122106678.1">
    <property type="nucleotide sequence ID" value="NZ_JBHSKV010000009.1"/>
</dbReference>
<evidence type="ECO:0000313" key="3">
    <source>
        <dbReference type="Proteomes" id="UP001596145"/>
    </source>
</evidence>
<protein>
    <recommendedName>
        <fullName evidence="4">Oxidoreductase</fullName>
    </recommendedName>
</protein>